<sequence>MKQHFQRDKTAQPPAQRRRFSLTANALDPRPSYAIRRRFSGPVMLPPLARRHSSLDGRKIQNLEALFKSALASVETQKEINLGAHAPTSVGYALYITQSSLLRLFVVGQTSISLINSCLKSPGLFLHRTNSFDSANALQYVNLSSSGERARFSTGDSQSSTFVTMECSALSREGAGLAKPPKHLWRQPRTHIRIKQRYHSDTEKYLCCNRAVENNRPGLKRPRKSWPSSFHKR</sequence>
<evidence type="ECO:0000313" key="2">
    <source>
        <dbReference type="Proteomes" id="UP000324632"/>
    </source>
</evidence>
<dbReference type="EMBL" id="SOYY01000019">
    <property type="protein sequence ID" value="KAA0707934.1"/>
    <property type="molecule type" value="Genomic_DNA"/>
</dbReference>
<accession>A0A5A9ND77</accession>
<gene>
    <name evidence="1" type="ORF">E1301_Tti009588</name>
</gene>
<evidence type="ECO:0000313" key="1">
    <source>
        <dbReference type="EMBL" id="KAA0707934.1"/>
    </source>
</evidence>
<proteinExistence type="predicted"/>
<dbReference type="AlphaFoldDB" id="A0A5A9ND77"/>
<keyword evidence="2" id="KW-1185">Reference proteome</keyword>
<organism evidence="1 2">
    <name type="scientific">Triplophysa tibetana</name>
    <dbReference type="NCBI Taxonomy" id="1572043"/>
    <lineage>
        <taxon>Eukaryota</taxon>
        <taxon>Metazoa</taxon>
        <taxon>Chordata</taxon>
        <taxon>Craniata</taxon>
        <taxon>Vertebrata</taxon>
        <taxon>Euteleostomi</taxon>
        <taxon>Actinopterygii</taxon>
        <taxon>Neopterygii</taxon>
        <taxon>Teleostei</taxon>
        <taxon>Ostariophysi</taxon>
        <taxon>Cypriniformes</taxon>
        <taxon>Nemacheilidae</taxon>
        <taxon>Triplophysa</taxon>
    </lineage>
</organism>
<name>A0A5A9ND77_9TELE</name>
<reference evidence="1 2" key="1">
    <citation type="journal article" date="2019" name="Mol. Ecol. Resour.">
        <title>Chromosome-level genome assembly of Triplophysa tibetana, a fish adapted to the harsh high-altitude environment of the Tibetan Plateau.</title>
        <authorList>
            <person name="Yang X."/>
            <person name="Liu H."/>
            <person name="Ma Z."/>
            <person name="Zou Y."/>
            <person name="Zou M."/>
            <person name="Mao Y."/>
            <person name="Li X."/>
            <person name="Wang H."/>
            <person name="Chen T."/>
            <person name="Wang W."/>
            <person name="Yang R."/>
        </authorList>
    </citation>
    <scope>NUCLEOTIDE SEQUENCE [LARGE SCALE GENOMIC DNA]</scope>
    <source>
        <strain evidence="1">TTIB1903HZAU</strain>
        <tissue evidence="1">Muscle</tissue>
    </source>
</reference>
<dbReference type="Proteomes" id="UP000324632">
    <property type="component" value="Chromosome 19"/>
</dbReference>
<comment type="caution">
    <text evidence="1">The sequence shown here is derived from an EMBL/GenBank/DDBJ whole genome shotgun (WGS) entry which is preliminary data.</text>
</comment>
<protein>
    <submittedName>
        <fullName evidence="1">cAMP-specific 3',5'-cyclic phosphodiesterase 4A</fullName>
    </submittedName>
</protein>